<name>A0A1S7P0C3_9HYPH</name>
<protein>
    <submittedName>
        <fullName evidence="1">Uncharacterized protein</fullName>
    </submittedName>
</protein>
<keyword evidence="2" id="KW-1185">Reference proteome</keyword>
<evidence type="ECO:0000313" key="2">
    <source>
        <dbReference type="Proteomes" id="UP000191988"/>
    </source>
</evidence>
<gene>
    <name evidence="1" type="ORF">AGR3A_Cc190037</name>
</gene>
<dbReference type="Proteomes" id="UP000191988">
    <property type="component" value="Unassembled WGS sequence"/>
</dbReference>
<accession>A0A1S7P0C3</accession>
<sequence length="92" mass="9646">MILTVDAFGPFLASDAFSMLAVADNQLWVTGSQDLQRVFAAGDLAQAVPSFNDSALPPSLLRLACSWRHVSVSSQSHSLDNAISVSVTAPVG</sequence>
<reference evidence="2" key="1">
    <citation type="submission" date="2016-01" db="EMBL/GenBank/DDBJ databases">
        <authorList>
            <person name="Regsiter A."/>
            <person name="william w."/>
        </authorList>
    </citation>
    <scope>NUCLEOTIDE SEQUENCE [LARGE SCALE GENOMIC DNA]</scope>
    <source>
        <strain evidence="2">CFBP 6623</strain>
    </source>
</reference>
<dbReference type="AlphaFoldDB" id="A0A1S7P0C3"/>
<evidence type="ECO:0000313" key="1">
    <source>
        <dbReference type="EMBL" id="CUX14146.1"/>
    </source>
</evidence>
<organism evidence="1 2">
    <name type="scientific">Agrobacterium tomkonis CFBP 6623</name>
    <dbReference type="NCBI Taxonomy" id="1183432"/>
    <lineage>
        <taxon>Bacteria</taxon>
        <taxon>Pseudomonadati</taxon>
        <taxon>Pseudomonadota</taxon>
        <taxon>Alphaproteobacteria</taxon>
        <taxon>Hyphomicrobiales</taxon>
        <taxon>Rhizobiaceae</taxon>
        <taxon>Rhizobium/Agrobacterium group</taxon>
        <taxon>Agrobacterium</taxon>
        <taxon>Agrobacterium tumefaciens complex</taxon>
    </lineage>
</organism>
<dbReference type="EMBL" id="FBWK01000011">
    <property type="protein sequence ID" value="CUX14146.1"/>
    <property type="molecule type" value="Genomic_DNA"/>
</dbReference>
<dbReference type="STRING" id="1183432.AGR3A_Cc190037"/>
<proteinExistence type="predicted"/>